<evidence type="ECO:0000313" key="1">
    <source>
        <dbReference type="EMBL" id="VAW07799.1"/>
    </source>
</evidence>
<dbReference type="Gene3D" id="3.40.50.300">
    <property type="entry name" value="P-loop containing nucleotide triphosphate hydrolases"/>
    <property type="match status" value="1"/>
</dbReference>
<name>A0A3B0T641_9ZZZZ</name>
<dbReference type="InterPro" id="IPR027417">
    <property type="entry name" value="P-loop_NTPase"/>
</dbReference>
<dbReference type="EMBL" id="UOEI01000547">
    <property type="protein sequence ID" value="VAW07799.1"/>
    <property type="molecule type" value="Genomic_DNA"/>
</dbReference>
<gene>
    <name evidence="1" type="ORF">MNBD_ACTINO01-1104</name>
</gene>
<feature type="non-terminal residue" evidence="1">
    <location>
        <position position="239"/>
    </location>
</feature>
<organism evidence="1">
    <name type="scientific">hydrothermal vent metagenome</name>
    <dbReference type="NCBI Taxonomy" id="652676"/>
    <lineage>
        <taxon>unclassified sequences</taxon>
        <taxon>metagenomes</taxon>
        <taxon>ecological metagenomes</taxon>
    </lineage>
</organism>
<dbReference type="SUPFAM" id="SSF53795">
    <property type="entry name" value="PEP carboxykinase-like"/>
    <property type="match status" value="1"/>
</dbReference>
<reference evidence="1" key="1">
    <citation type="submission" date="2018-06" db="EMBL/GenBank/DDBJ databases">
        <authorList>
            <person name="Zhirakovskaya E."/>
        </authorList>
    </citation>
    <scope>NUCLEOTIDE SEQUENCE</scope>
</reference>
<sequence>MTDNPVEDWRSERTYEILRMPIRLASTDERLGPILDRICEDFASTDDEPIATISIRSDDDGFTVWAGGTKKSDILDFDQSVMKLMSTLHREAMKLCSLWSVHAGVVSRDGRAVAFPGISGVGKSTLAGACVAAGWDYVSDETLSFDPDTMEVVLYPKPIWMDGKATRSVGLDDAGLTITPDHYKYPVTPRDLGGRIADGPIRLAHLILIERSKEDPKIEPLRPAELVTLLLRNTFKKAD</sequence>
<accession>A0A3B0T641</accession>
<dbReference type="AlphaFoldDB" id="A0A3B0T641"/>
<proteinExistence type="predicted"/>
<protein>
    <submittedName>
        <fullName evidence="1">Uncharacterized protein</fullName>
    </submittedName>
</protein>